<comment type="cofactor">
    <cofactor evidence="1">
        <name>Zn(2+)</name>
        <dbReference type="ChEBI" id="CHEBI:29105"/>
    </cofactor>
</comment>
<dbReference type="SUPFAM" id="SSF50156">
    <property type="entry name" value="PDZ domain-like"/>
    <property type="match status" value="2"/>
</dbReference>
<dbReference type="PANTHER" id="PTHR42837:SF2">
    <property type="entry name" value="MEMBRANE METALLOPROTEASE ARASP2, CHLOROPLASTIC-RELATED"/>
    <property type="match status" value="1"/>
</dbReference>
<evidence type="ECO:0000313" key="5">
    <source>
        <dbReference type="Proteomes" id="UP000320244"/>
    </source>
</evidence>
<keyword evidence="2" id="KW-0732">Signal</keyword>
<accession>A0A563DRW6</accession>
<dbReference type="GO" id="GO:0016020">
    <property type="term" value="C:membrane"/>
    <property type="evidence" value="ECO:0007669"/>
    <property type="project" value="InterPro"/>
</dbReference>
<dbReference type="Gene3D" id="2.30.42.10">
    <property type="match status" value="2"/>
</dbReference>
<feature type="chain" id="PRO_5038401940" evidence="2">
    <location>
        <begin position="38"/>
        <end position="465"/>
    </location>
</feature>
<dbReference type="GO" id="GO:0006508">
    <property type="term" value="P:proteolysis"/>
    <property type="evidence" value="ECO:0007669"/>
    <property type="project" value="InterPro"/>
</dbReference>
<dbReference type="InterPro" id="IPR001478">
    <property type="entry name" value="PDZ"/>
</dbReference>
<dbReference type="InterPro" id="IPR004387">
    <property type="entry name" value="Pept_M50_Zn"/>
</dbReference>
<evidence type="ECO:0000313" key="4">
    <source>
        <dbReference type="EMBL" id="TWP33008.1"/>
    </source>
</evidence>
<name>A0A563DRW6_9MICO</name>
<gene>
    <name evidence="4" type="ORF">FGL98_22700</name>
</gene>
<feature type="signal peptide" evidence="2">
    <location>
        <begin position="1"/>
        <end position="37"/>
    </location>
</feature>
<evidence type="ECO:0000256" key="1">
    <source>
        <dbReference type="ARBA" id="ARBA00001947"/>
    </source>
</evidence>
<dbReference type="GO" id="GO:0004222">
    <property type="term" value="F:metalloendopeptidase activity"/>
    <property type="evidence" value="ECO:0007669"/>
    <property type="project" value="InterPro"/>
</dbReference>
<dbReference type="SMART" id="SM00228">
    <property type="entry name" value="PDZ"/>
    <property type="match status" value="2"/>
</dbReference>
<dbReference type="AlphaFoldDB" id="A0A563DRW6"/>
<reference evidence="4 5" key="2">
    <citation type="submission" date="2019-08" db="EMBL/GenBank/DDBJ databases">
        <title>Jejuicoccus antrihumi gen. nov., sp. nov., a new member of the family Dermacoccaceae isolated from a cave.</title>
        <authorList>
            <person name="Schumann P."/>
            <person name="Kim I.S."/>
        </authorList>
    </citation>
    <scope>NUCLEOTIDE SEQUENCE [LARGE SCALE GENOMIC DNA]</scope>
    <source>
        <strain evidence="4 5">C5-26</strain>
    </source>
</reference>
<organism evidence="4 5">
    <name type="scientific">Leekyejoonella antrihumi</name>
    <dbReference type="NCBI Taxonomy" id="1660198"/>
    <lineage>
        <taxon>Bacteria</taxon>
        <taxon>Bacillati</taxon>
        <taxon>Actinomycetota</taxon>
        <taxon>Actinomycetes</taxon>
        <taxon>Micrococcales</taxon>
        <taxon>Dermacoccaceae</taxon>
        <taxon>Leekyejoonella</taxon>
    </lineage>
</organism>
<dbReference type="Proteomes" id="UP000320244">
    <property type="component" value="Unassembled WGS sequence"/>
</dbReference>
<feature type="domain" description="PDZ" evidence="3">
    <location>
        <begin position="251"/>
        <end position="307"/>
    </location>
</feature>
<comment type="caution">
    <text evidence="4">The sequence shown here is derived from an EMBL/GenBank/DDBJ whole genome shotgun (WGS) entry which is preliminary data.</text>
</comment>
<evidence type="ECO:0000259" key="3">
    <source>
        <dbReference type="PROSITE" id="PS50106"/>
    </source>
</evidence>
<dbReference type="PROSITE" id="PS50106">
    <property type="entry name" value="PDZ"/>
    <property type="match status" value="2"/>
</dbReference>
<protein>
    <submittedName>
        <fullName evidence="4">PDZ domain-containing protein</fullName>
    </submittedName>
</protein>
<reference evidence="4 5" key="1">
    <citation type="submission" date="2019-05" db="EMBL/GenBank/DDBJ databases">
        <authorList>
            <person name="Lee S.D."/>
        </authorList>
    </citation>
    <scope>NUCLEOTIDE SEQUENCE [LARGE SCALE GENOMIC DNA]</scope>
    <source>
        <strain evidence="4 5">C5-26</strain>
    </source>
</reference>
<proteinExistence type="predicted"/>
<dbReference type="OrthoDB" id="73775at2"/>
<sequence length="465" mass="47618">MEEGTGMSAARRPAILTTSIAAAALLALSGCTAHVTAAASPTTVSPPVQVASLLSGGMPLPSGSPKPPDLSRLVSSSQRVTDETWVRLTAGTPEVVVTTTQPSSDSPTGNSTDLVIYAYDRFTHTWGSVFDAAAPGPSWTGSQGMLPTDLSVSDLTYRPIVPAAGVTDLAIWDQTTGGADVTGSVYVLGFDGQTVQVVYQTAGPDMTTKLVGKIPRQQLKLDQEWITAADPQASPARNYTRVIGFNVKAKTFHVVSDNRSWLGVYAVSRNATSASGSATPLIVDQVIAGGPAAGVLQPGDEILNVVGMIPRKNLLGPQVVDELGSLMPGARVTLKIQRDGASITKTVTLSSYANAARSGIDAPSPGSLGVTVQNAAPNSPPGAYIVTVSAGSAAQKAGLADGDTITSLDGSTVTGLNQLVAMDSSHLAGQSVSIQYVDAAGATHQTTAVLQPWPAAETSPEVYGL</sequence>
<dbReference type="PANTHER" id="PTHR42837">
    <property type="entry name" value="REGULATOR OF SIGMA-E PROTEASE RSEP"/>
    <property type="match status" value="1"/>
</dbReference>
<dbReference type="EMBL" id="VCQV01000051">
    <property type="protein sequence ID" value="TWP33008.1"/>
    <property type="molecule type" value="Genomic_DNA"/>
</dbReference>
<keyword evidence="5" id="KW-1185">Reference proteome</keyword>
<dbReference type="Pfam" id="PF13180">
    <property type="entry name" value="PDZ_2"/>
    <property type="match status" value="1"/>
</dbReference>
<dbReference type="InterPro" id="IPR036034">
    <property type="entry name" value="PDZ_sf"/>
</dbReference>
<evidence type="ECO:0000256" key="2">
    <source>
        <dbReference type="SAM" id="SignalP"/>
    </source>
</evidence>
<feature type="domain" description="PDZ" evidence="3">
    <location>
        <begin position="357"/>
        <end position="440"/>
    </location>
</feature>